<evidence type="ECO:0000313" key="2">
    <source>
        <dbReference type="EMBL" id="RLT74893.1"/>
    </source>
</evidence>
<dbReference type="RefSeq" id="WP_121734847.1">
    <property type="nucleotide sequence ID" value="NZ_QXXG01000006.1"/>
</dbReference>
<gene>
    <name evidence="2" type="ORF">D7V78_02445</name>
    <name evidence="3" type="ORF">E5342_04030</name>
</gene>
<dbReference type="EMBL" id="SRYM01000007">
    <property type="protein sequence ID" value="TGY61217.1"/>
    <property type="molecule type" value="Genomic_DNA"/>
</dbReference>
<dbReference type="InterPro" id="IPR007577">
    <property type="entry name" value="GlycoTrfase_DXD_sugar-bd_CS"/>
</dbReference>
<evidence type="ECO:0000313" key="4">
    <source>
        <dbReference type="Proteomes" id="UP000278164"/>
    </source>
</evidence>
<dbReference type="PANTHER" id="PTHR32385">
    <property type="entry name" value="MANNOSYL PHOSPHORYLINOSITOL CERAMIDE SYNTHASE"/>
    <property type="match status" value="1"/>
</dbReference>
<dbReference type="InterPro" id="IPR051706">
    <property type="entry name" value="Glycosyltransferase_domain"/>
</dbReference>
<dbReference type="SUPFAM" id="SSF53448">
    <property type="entry name" value="Nucleotide-diphospho-sugar transferases"/>
    <property type="match status" value="2"/>
</dbReference>
<organism evidence="2 4">
    <name type="scientific">Parabacteroides distasonis</name>
    <dbReference type="NCBI Taxonomy" id="823"/>
    <lineage>
        <taxon>Bacteria</taxon>
        <taxon>Pseudomonadati</taxon>
        <taxon>Bacteroidota</taxon>
        <taxon>Bacteroidia</taxon>
        <taxon>Bacteroidales</taxon>
        <taxon>Tannerellaceae</taxon>
        <taxon>Parabacteroides</taxon>
    </lineage>
</organism>
<sequence length="547" mass="63977">MIPYNRNTAILLILFNRPDTIRKVFERIREVKPKKLYLAADGPRNEKEREECDAARAIVSCIDWDCDAIRLYQERNLGCDIHCYQAISWFFEQEPEGIILEDDCVPSLSFFGFCSTLLERYRNDERIGHIAGSNYQFGKKRGDGSYYFSNLTHVGGWAGWRRVWKNVRCDKNYPLFGRLNYLSSLPSHAPFQTHWNKYFGMANHNPDFCWDFRYAYTNLVNNRLSVIPNYNLISNIGCSDKATHYIKDYPFADIKNEEIDTILHPSFICPDVEADLYSQTKEYNSSRESLIKQDDVFYLKERLNTVTVNNHIKPKIPRIIHQIYEDMSGPTPLLQGISQSWKELNPDWEYRFWNKKDIDAFLGMYYPDLIPIYQAFPYDVQRWDAVRYLILYKIGGLYVDMDYECTENISPLLCETECAMGMEPRGNAVLRRMPYIVGNAFMATVPGHPYFKELIDAVFHDNKDRGALYPERSILDTTGPYMTTRVYDNSKYKEQVSLIPAELVAPLTRDEVLKVMDDEISEGLANKIENSFAIHYFLGSWYEQTKK</sequence>
<dbReference type="Proteomes" id="UP000278164">
    <property type="component" value="Unassembled WGS sequence"/>
</dbReference>
<comment type="caution">
    <text evidence="2">The sequence shown here is derived from an EMBL/GenBank/DDBJ whole genome shotgun (WGS) entry which is preliminary data.</text>
</comment>
<proteinExistence type="predicted"/>
<evidence type="ECO:0000256" key="1">
    <source>
        <dbReference type="ARBA" id="ARBA00022679"/>
    </source>
</evidence>
<dbReference type="Gene3D" id="3.90.550.20">
    <property type="match status" value="1"/>
</dbReference>
<dbReference type="GO" id="GO:0051999">
    <property type="term" value="P:mannosyl-inositol phosphorylceramide biosynthetic process"/>
    <property type="evidence" value="ECO:0007669"/>
    <property type="project" value="TreeGrafter"/>
</dbReference>
<protein>
    <submittedName>
        <fullName evidence="2">Glycosyl transferase</fullName>
    </submittedName>
</protein>
<name>A0A3L7ZX38_PARDI</name>
<dbReference type="GO" id="GO:0016020">
    <property type="term" value="C:membrane"/>
    <property type="evidence" value="ECO:0007669"/>
    <property type="project" value="GOC"/>
</dbReference>
<reference evidence="3 5" key="2">
    <citation type="submission" date="2019-04" db="EMBL/GenBank/DDBJ databases">
        <title>Microbes associate with the intestines of laboratory mice.</title>
        <authorList>
            <person name="Navarre W."/>
            <person name="Wong E."/>
            <person name="Huang K."/>
            <person name="Tropini C."/>
            <person name="Ng K."/>
            <person name="Yu B."/>
        </authorList>
    </citation>
    <scope>NUCLEOTIDE SEQUENCE [LARGE SCALE GENOMIC DNA]</scope>
    <source>
        <strain evidence="3 5">NM39_I3</strain>
    </source>
</reference>
<dbReference type="GO" id="GO:0000030">
    <property type="term" value="F:mannosyltransferase activity"/>
    <property type="evidence" value="ECO:0007669"/>
    <property type="project" value="TreeGrafter"/>
</dbReference>
<reference evidence="2 4" key="1">
    <citation type="submission" date="2018-09" db="EMBL/GenBank/DDBJ databases">
        <title>Murine metabolic-syndrome-specific gut microbial biobank.</title>
        <authorList>
            <person name="Liu C."/>
        </authorList>
    </citation>
    <scope>NUCLEOTIDE SEQUENCE [LARGE SCALE GENOMIC DNA]</scope>
    <source>
        <strain evidence="2 4">8-P5</strain>
    </source>
</reference>
<keyword evidence="1 2" id="KW-0808">Transferase</keyword>
<dbReference type="OrthoDB" id="9785375at2"/>
<dbReference type="Proteomes" id="UP000310032">
    <property type="component" value="Unassembled WGS sequence"/>
</dbReference>
<dbReference type="InterPro" id="IPR029044">
    <property type="entry name" value="Nucleotide-diphossugar_trans"/>
</dbReference>
<dbReference type="AlphaFoldDB" id="A0A3L7ZX38"/>
<dbReference type="Pfam" id="PF04488">
    <property type="entry name" value="Gly_transf_sug"/>
    <property type="match status" value="1"/>
</dbReference>
<evidence type="ECO:0000313" key="5">
    <source>
        <dbReference type="Proteomes" id="UP000310032"/>
    </source>
</evidence>
<evidence type="ECO:0000313" key="3">
    <source>
        <dbReference type="EMBL" id="TGY61217.1"/>
    </source>
</evidence>
<dbReference type="Gene3D" id="3.90.550.10">
    <property type="entry name" value="Spore Coat Polysaccharide Biosynthesis Protein SpsA, Chain A"/>
    <property type="match status" value="1"/>
</dbReference>
<dbReference type="PANTHER" id="PTHR32385:SF15">
    <property type="entry name" value="INOSITOL PHOSPHOCERAMIDE MANNOSYLTRANSFERASE 1"/>
    <property type="match status" value="1"/>
</dbReference>
<accession>A0A3L7ZX38</accession>
<dbReference type="EMBL" id="RAYI01000002">
    <property type="protein sequence ID" value="RLT74893.1"/>
    <property type="molecule type" value="Genomic_DNA"/>
</dbReference>